<dbReference type="AlphaFoldDB" id="A0A427Y2H0"/>
<dbReference type="GO" id="GO:0016491">
    <property type="term" value="F:oxidoreductase activity"/>
    <property type="evidence" value="ECO:0007669"/>
    <property type="project" value="InterPro"/>
</dbReference>
<comment type="caution">
    <text evidence="5">The sequence shown here is derived from an EMBL/GenBank/DDBJ whole genome shotgun (WGS) entry which is preliminary data.</text>
</comment>
<dbReference type="Gene3D" id="3.20.20.100">
    <property type="entry name" value="NADP-dependent oxidoreductase domain"/>
    <property type="match status" value="1"/>
</dbReference>
<dbReference type="InterPro" id="IPR036812">
    <property type="entry name" value="NAD(P)_OxRdtase_dom_sf"/>
</dbReference>
<dbReference type="InterPro" id="IPR023210">
    <property type="entry name" value="NADP_OxRdtase_dom"/>
</dbReference>
<dbReference type="PIRSF" id="PIRSF000097">
    <property type="entry name" value="AKR"/>
    <property type="match status" value="1"/>
</dbReference>
<evidence type="ECO:0000256" key="1">
    <source>
        <dbReference type="PIRSR" id="PIRSR000097-1"/>
    </source>
</evidence>
<feature type="binding site" evidence="2">
    <location>
        <position position="109"/>
    </location>
    <ligand>
        <name>substrate</name>
    </ligand>
</feature>
<protein>
    <recommendedName>
        <fullName evidence="4">NADP-dependent oxidoreductase domain-containing protein</fullName>
    </recommendedName>
</protein>
<organism evidence="5 6">
    <name type="scientific">Saitozyma podzolica</name>
    <dbReference type="NCBI Taxonomy" id="1890683"/>
    <lineage>
        <taxon>Eukaryota</taxon>
        <taxon>Fungi</taxon>
        <taxon>Dikarya</taxon>
        <taxon>Basidiomycota</taxon>
        <taxon>Agaricomycotina</taxon>
        <taxon>Tremellomycetes</taxon>
        <taxon>Tremellales</taxon>
        <taxon>Trimorphomycetaceae</taxon>
        <taxon>Saitozyma</taxon>
    </lineage>
</organism>
<name>A0A427Y2H0_9TREE</name>
<feature type="site" description="Lowers pKa of active site Tyr" evidence="3">
    <location>
        <position position="79"/>
    </location>
</feature>
<evidence type="ECO:0000313" key="6">
    <source>
        <dbReference type="Proteomes" id="UP000279259"/>
    </source>
</evidence>
<evidence type="ECO:0000313" key="5">
    <source>
        <dbReference type="EMBL" id="RSH85292.1"/>
    </source>
</evidence>
<dbReference type="OrthoDB" id="416253at2759"/>
<gene>
    <name evidence="5" type="ORF">EHS25_005099</name>
</gene>
<dbReference type="Proteomes" id="UP000279259">
    <property type="component" value="Unassembled WGS sequence"/>
</dbReference>
<dbReference type="InterPro" id="IPR020471">
    <property type="entry name" value="AKR"/>
</dbReference>
<evidence type="ECO:0000259" key="4">
    <source>
        <dbReference type="Pfam" id="PF00248"/>
    </source>
</evidence>
<dbReference type="EMBL" id="RSCD01000021">
    <property type="protein sequence ID" value="RSH85292.1"/>
    <property type="molecule type" value="Genomic_DNA"/>
</dbReference>
<accession>A0A427Y2H0</accession>
<evidence type="ECO:0000256" key="2">
    <source>
        <dbReference type="PIRSR" id="PIRSR000097-2"/>
    </source>
</evidence>
<sequence length="270" mass="29216">MPWGTITLNDGRRIPDIAFGSAQRRSPGAQTKSVQDLAAAIDAGFTHLDTAAQYGNEADVGEALRGCGLAREDVWVTTKWSDGNIPARESCVQSLKELGVDYIDLYVIHHTWTCKGDIAGAWRQMEEIQRLGLAKSIGLSAFGLEEVKEVLASCTVVPAVNMIMLNPNTLRDMSPLLDLMSQRGIVPGGYSPLKPLWDPDGNPAIVNEAEGLARRKGVSPEHVLLRWCSAKGAVVFTSSTSRDRVRQYLLAGDVELTAEEVASLDKAGMP</sequence>
<reference evidence="5 6" key="1">
    <citation type="submission" date="2018-11" db="EMBL/GenBank/DDBJ databases">
        <title>Genome sequence of Saitozyma podzolica DSM 27192.</title>
        <authorList>
            <person name="Aliyu H."/>
            <person name="Gorte O."/>
            <person name="Ochsenreither K."/>
        </authorList>
    </citation>
    <scope>NUCLEOTIDE SEQUENCE [LARGE SCALE GENOMIC DNA]</scope>
    <source>
        <strain evidence="5 6">DSM 27192</strain>
    </source>
</reference>
<proteinExistence type="predicted"/>
<feature type="domain" description="NADP-dependent oxidoreductase" evidence="4">
    <location>
        <begin position="17"/>
        <end position="267"/>
    </location>
</feature>
<feature type="active site" description="Proton donor" evidence="1">
    <location>
        <position position="54"/>
    </location>
</feature>
<dbReference type="PANTHER" id="PTHR11732">
    <property type="entry name" value="ALDO/KETO REDUCTASE"/>
    <property type="match status" value="1"/>
</dbReference>
<dbReference type="PRINTS" id="PR00069">
    <property type="entry name" value="ALDKETRDTASE"/>
</dbReference>
<dbReference type="SUPFAM" id="SSF51430">
    <property type="entry name" value="NAD(P)-linked oxidoreductase"/>
    <property type="match status" value="1"/>
</dbReference>
<evidence type="ECO:0000256" key="3">
    <source>
        <dbReference type="PIRSR" id="PIRSR000097-3"/>
    </source>
</evidence>
<keyword evidence="6" id="KW-1185">Reference proteome</keyword>
<dbReference type="STRING" id="1890683.A0A427Y2H0"/>
<dbReference type="Pfam" id="PF00248">
    <property type="entry name" value="Aldo_ket_red"/>
    <property type="match status" value="1"/>
</dbReference>